<dbReference type="PANTHER" id="PTHR14453">
    <property type="entry name" value="PARP/ZINC FINGER CCCH TYPE DOMAIN CONTAINING PROTEIN"/>
    <property type="match status" value="1"/>
</dbReference>
<dbReference type="EMBL" id="CAJNOQ010010754">
    <property type="protein sequence ID" value="CAF1260034.1"/>
    <property type="molecule type" value="Genomic_DNA"/>
</dbReference>
<evidence type="ECO:0000256" key="6">
    <source>
        <dbReference type="RuleBase" id="RU362114"/>
    </source>
</evidence>
<dbReference type="PROSITE" id="PS51059">
    <property type="entry name" value="PARP_CATALYTIC"/>
    <property type="match status" value="1"/>
</dbReference>
<dbReference type="InterPro" id="IPR037197">
    <property type="entry name" value="WWE_dom_sf"/>
</dbReference>
<dbReference type="Pfam" id="PF02825">
    <property type="entry name" value="WWE"/>
    <property type="match status" value="1"/>
</dbReference>
<evidence type="ECO:0000259" key="9">
    <source>
        <dbReference type="PROSITE" id="PS51154"/>
    </source>
</evidence>
<dbReference type="InterPro" id="IPR052056">
    <property type="entry name" value="Mono-ARTD/PARP"/>
</dbReference>
<comment type="caution">
    <text evidence="10">The sequence shown here is derived from an EMBL/GenBank/DDBJ whole genome shotgun (WGS) entry which is preliminary data.</text>
</comment>
<dbReference type="SUPFAM" id="SSF117839">
    <property type="entry name" value="WWE domain"/>
    <property type="match status" value="1"/>
</dbReference>
<dbReference type="Gene3D" id="3.90.228.10">
    <property type="match status" value="1"/>
</dbReference>
<evidence type="ECO:0000256" key="1">
    <source>
        <dbReference type="ARBA" id="ARBA00004123"/>
    </source>
</evidence>
<feature type="domain" description="WWE" evidence="7">
    <location>
        <begin position="464"/>
        <end position="540"/>
    </location>
</feature>
<dbReference type="InterPro" id="IPR012317">
    <property type="entry name" value="Poly(ADP-ribose)pol_cat_dom"/>
</dbReference>
<evidence type="ECO:0000259" key="7">
    <source>
        <dbReference type="PROSITE" id="PS50918"/>
    </source>
</evidence>
<dbReference type="PANTHER" id="PTHR14453:SF67">
    <property type="entry name" value="POLY [ADP-RIBOSE] POLYMERASE"/>
    <property type="match status" value="1"/>
</dbReference>
<accession>A0A815AP33</accession>
<dbReference type="EMBL" id="CAJOBC010018360">
    <property type="protein sequence ID" value="CAF4036814.1"/>
    <property type="molecule type" value="Genomic_DNA"/>
</dbReference>
<dbReference type="InterPro" id="IPR004170">
    <property type="entry name" value="WWE_dom"/>
</dbReference>
<dbReference type="Proteomes" id="UP000681722">
    <property type="component" value="Unassembled WGS sequence"/>
</dbReference>
<name>A0A815AP33_9BILA</name>
<dbReference type="GO" id="GO:0003714">
    <property type="term" value="F:transcription corepressor activity"/>
    <property type="evidence" value="ECO:0007669"/>
    <property type="project" value="TreeGrafter"/>
</dbReference>
<evidence type="ECO:0000313" key="12">
    <source>
        <dbReference type="Proteomes" id="UP000663829"/>
    </source>
</evidence>
<dbReference type="InterPro" id="IPR002589">
    <property type="entry name" value="Macro_dom"/>
</dbReference>
<dbReference type="EC" id="2.4.2.-" evidence="6"/>
<dbReference type="Proteomes" id="UP000663829">
    <property type="component" value="Unassembled WGS sequence"/>
</dbReference>
<keyword evidence="2 6" id="KW-0328">Glycosyltransferase</keyword>
<evidence type="ECO:0000256" key="3">
    <source>
        <dbReference type="ARBA" id="ARBA00022679"/>
    </source>
</evidence>
<keyword evidence="12" id="KW-1185">Reference proteome</keyword>
<organism evidence="10 12">
    <name type="scientific">Didymodactylos carnosus</name>
    <dbReference type="NCBI Taxonomy" id="1234261"/>
    <lineage>
        <taxon>Eukaryota</taxon>
        <taxon>Metazoa</taxon>
        <taxon>Spiralia</taxon>
        <taxon>Gnathifera</taxon>
        <taxon>Rotifera</taxon>
        <taxon>Eurotatoria</taxon>
        <taxon>Bdelloidea</taxon>
        <taxon>Philodinida</taxon>
        <taxon>Philodinidae</taxon>
        <taxon>Didymodactylos</taxon>
    </lineage>
</organism>
<dbReference type="PROSITE" id="PS51154">
    <property type="entry name" value="MACRO"/>
    <property type="match status" value="1"/>
</dbReference>
<dbReference type="Pfam" id="PF00644">
    <property type="entry name" value="PARP"/>
    <property type="match status" value="1"/>
</dbReference>
<dbReference type="OrthoDB" id="6133115at2759"/>
<proteinExistence type="predicted"/>
<sequence>GNLIKIPDSIHLLRDYMNRQNLFCACQPFQNSLTVYYFKSARFGVEESQINDIVKHKFQSKKIPLSMSLSSTKLLQKSEEFQTKIRQRLDYNKNICFSSEQDQILLFGLPEIVDELSTRFQTIKNDYEPKLFKISLKPSEIDYLLAMCRNDLKKMEKDYQSDGVDILSKLANGEIIAPLNVREKIELPISQLARTSTIQFDIQILLPVTAGNGFPFLLAKKFHCYLKTEIDTQQLPVTIPKACVDDESTNSYASTASASSSSSTSTLAVANGSINICMGDLTQEVVDVIVVCIESTKLRAAVINVAGNQVAQEFTTQSSSPQAIVTSSGTLNCKKILFLHWQPENDRTLLKQSVSRFVLEGIAYATANNYTSISFPAIGCGNFGCSIDDISQMMIDAAKQQLVKLQTNLQVSFVIFPQQQQVYDEFCKCINPKQSSIHEGVTSHIKRAMMNVFSKDGGGSQRESTPLKIMMFDKDGVIWSFESNNGWEKYSLKSTGELEDAYQFKQQWVDIINENMERCRVHFDGNMREECGQRVRQVRRVLNNQQLPDTWEQSDSKRVSLKINSSEYISILQQFNNTMTGKYTQIIKIERIQNERWWRQYAVERDEYKRKFPTLNYEKALFHGCPNDSANLIIEQCFNRSFAGANATVYGHGAYFSTQASYSHSYAKPNASNEHCMFIAKVLFIKPTTGNSSMKTPPPGFDATTDGAHIFVIYLDAQAYGEYLITYK</sequence>
<evidence type="ECO:0000256" key="2">
    <source>
        <dbReference type="ARBA" id="ARBA00022676"/>
    </source>
</evidence>
<dbReference type="GO" id="GO:0005634">
    <property type="term" value="C:nucleus"/>
    <property type="evidence" value="ECO:0007669"/>
    <property type="project" value="UniProtKB-SubCell"/>
</dbReference>
<dbReference type="SUPFAM" id="SSF52949">
    <property type="entry name" value="Macro domain-like"/>
    <property type="match status" value="1"/>
</dbReference>
<dbReference type="GO" id="GO:0005737">
    <property type="term" value="C:cytoplasm"/>
    <property type="evidence" value="ECO:0007669"/>
    <property type="project" value="TreeGrafter"/>
</dbReference>
<evidence type="ECO:0000313" key="10">
    <source>
        <dbReference type="EMBL" id="CAF1260034.1"/>
    </source>
</evidence>
<dbReference type="InterPro" id="IPR043472">
    <property type="entry name" value="Macro_dom-like"/>
</dbReference>
<dbReference type="GO" id="GO:0010629">
    <property type="term" value="P:negative regulation of gene expression"/>
    <property type="evidence" value="ECO:0007669"/>
    <property type="project" value="TreeGrafter"/>
</dbReference>
<reference evidence="10" key="1">
    <citation type="submission" date="2021-02" db="EMBL/GenBank/DDBJ databases">
        <authorList>
            <person name="Nowell W R."/>
        </authorList>
    </citation>
    <scope>NUCLEOTIDE SEQUENCE</scope>
</reference>
<comment type="subcellular location">
    <subcellularLocation>
        <location evidence="1">Nucleus</location>
    </subcellularLocation>
</comment>
<dbReference type="PROSITE" id="PS50918">
    <property type="entry name" value="WWE"/>
    <property type="match status" value="1"/>
</dbReference>
<keyword evidence="3 6" id="KW-0808">Transferase</keyword>
<dbReference type="SUPFAM" id="SSF56399">
    <property type="entry name" value="ADP-ribosylation"/>
    <property type="match status" value="1"/>
</dbReference>
<dbReference type="Gene3D" id="3.40.220.10">
    <property type="entry name" value="Leucine Aminopeptidase, subunit E, domain 1"/>
    <property type="match status" value="1"/>
</dbReference>
<feature type="non-terminal residue" evidence="10">
    <location>
        <position position="1"/>
    </location>
</feature>
<dbReference type="Gene3D" id="3.30.720.50">
    <property type="match status" value="1"/>
</dbReference>
<evidence type="ECO:0000256" key="4">
    <source>
        <dbReference type="ARBA" id="ARBA00023027"/>
    </source>
</evidence>
<feature type="domain" description="Macro" evidence="9">
    <location>
        <begin position="261"/>
        <end position="413"/>
    </location>
</feature>
<keyword evidence="5" id="KW-0539">Nucleus</keyword>
<feature type="domain" description="PARP catalytic" evidence="8">
    <location>
        <begin position="545"/>
        <end position="728"/>
    </location>
</feature>
<evidence type="ECO:0000259" key="8">
    <source>
        <dbReference type="PROSITE" id="PS51059"/>
    </source>
</evidence>
<protein>
    <recommendedName>
        <fullName evidence="6">Poly [ADP-ribose] polymerase</fullName>
        <shortName evidence="6">PARP</shortName>
        <ecNumber evidence="6">2.4.2.-</ecNumber>
    </recommendedName>
</protein>
<keyword evidence="4 6" id="KW-0520">NAD</keyword>
<dbReference type="Pfam" id="PF01661">
    <property type="entry name" value="Macro"/>
    <property type="match status" value="1"/>
</dbReference>
<evidence type="ECO:0000313" key="11">
    <source>
        <dbReference type="EMBL" id="CAF4036814.1"/>
    </source>
</evidence>
<gene>
    <name evidence="10" type="ORF">GPM918_LOCUS26559</name>
    <name evidence="11" type="ORF">SRO942_LOCUS26735</name>
</gene>
<dbReference type="AlphaFoldDB" id="A0A815AP33"/>
<dbReference type="GO" id="GO:0003950">
    <property type="term" value="F:NAD+ poly-ADP-ribosyltransferase activity"/>
    <property type="evidence" value="ECO:0007669"/>
    <property type="project" value="UniProtKB-UniRule"/>
</dbReference>
<evidence type="ECO:0000256" key="5">
    <source>
        <dbReference type="ARBA" id="ARBA00023242"/>
    </source>
</evidence>